<dbReference type="InterPro" id="IPR024474">
    <property type="entry name" value="Znf_dom_IS66"/>
</dbReference>
<protein>
    <submittedName>
        <fullName evidence="2">Transposase</fullName>
    </submittedName>
</protein>
<evidence type="ECO:0000259" key="1">
    <source>
        <dbReference type="Pfam" id="PF13005"/>
    </source>
</evidence>
<evidence type="ECO:0000313" key="3">
    <source>
        <dbReference type="Proteomes" id="UP000195859"/>
    </source>
</evidence>
<dbReference type="AlphaFoldDB" id="A0A1Y4VYS7"/>
<gene>
    <name evidence="2" type="ORF">B5E44_09730</name>
</gene>
<feature type="domain" description="Transposase IS66 zinc-finger binding" evidence="1">
    <location>
        <begin position="55"/>
        <end position="99"/>
    </location>
</feature>
<accession>A0A1Y4VYS7</accession>
<organism evidence="2 3">
    <name type="scientific">Lactobacillus gallinarum</name>
    <dbReference type="NCBI Taxonomy" id="52242"/>
    <lineage>
        <taxon>Bacteria</taxon>
        <taxon>Bacillati</taxon>
        <taxon>Bacillota</taxon>
        <taxon>Bacilli</taxon>
        <taxon>Lactobacillales</taxon>
        <taxon>Lactobacillaceae</taxon>
        <taxon>Lactobacillus</taxon>
    </lineage>
</organism>
<name>A0A1Y4VYS7_9LACO</name>
<evidence type="ECO:0000313" key="2">
    <source>
        <dbReference type="EMBL" id="OUQ74456.1"/>
    </source>
</evidence>
<dbReference type="EMBL" id="NFLZ01000040">
    <property type="protein sequence ID" value="OUQ74456.1"/>
    <property type="molecule type" value="Genomic_DNA"/>
</dbReference>
<proteinExistence type="predicted"/>
<sequence length="100" mass="11598">MDKQVSLMNLMLKMTENVPDAAVQTITYKRQAHKRKRADLLAALPAEEVHHELGDKHCPDCHHELIEIGKQSVRQELLFIPAQLKRLDHIQHAYKCKYCS</sequence>
<comment type="caution">
    <text evidence="2">The sequence shown here is derived from an EMBL/GenBank/DDBJ whole genome shotgun (WGS) entry which is preliminary data.</text>
</comment>
<dbReference type="Pfam" id="PF13005">
    <property type="entry name" value="zf-IS66"/>
    <property type="match status" value="1"/>
</dbReference>
<feature type="non-terminal residue" evidence="2">
    <location>
        <position position="100"/>
    </location>
</feature>
<reference evidence="3" key="1">
    <citation type="submission" date="2017-04" db="EMBL/GenBank/DDBJ databases">
        <title>Function of individual gut microbiota members based on whole genome sequencing of pure cultures obtained from chicken caecum.</title>
        <authorList>
            <person name="Medvecky M."/>
            <person name="Cejkova D."/>
            <person name="Polansky O."/>
            <person name="Karasova D."/>
            <person name="Kubasova T."/>
            <person name="Cizek A."/>
            <person name="Rychlik I."/>
        </authorList>
    </citation>
    <scope>NUCLEOTIDE SEQUENCE [LARGE SCALE GENOMIC DNA]</scope>
    <source>
        <strain evidence="3">An101</strain>
    </source>
</reference>
<dbReference type="Proteomes" id="UP000195859">
    <property type="component" value="Unassembled WGS sequence"/>
</dbReference>